<dbReference type="InterPro" id="IPR045851">
    <property type="entry name" value="AMP-bd_C_sf"/>
</dbReference>
<evidence type="ECO:0000313" key="4">
    <source>
        <dbReference type="EMBL" id="RDW77099.1"/>
    </source>
</evidence>
<dbReference type="AlphaFoldDB" id="A0A3D8RST0"/>
<feature type="domain" description="AMP-binding enzyme C-terminal" evidence="3">
    <location>
        <begin position="364"/>
        <end position="446"/>
    </location>
</feature>
<organism evidence="4 5">
    <name type="scientific">Coleophoma cylindrospora</name>
    <dbReference type="NCBI Taxonomy" id="1849047"/>
    <lineage>
        <taxon>Eukaryota</taxon>
        <taxon>Fungi</taxon>
        <taxon>Dikarya</taxon>
        <taxon>Ascomycota</taxon>
        <taxon>Pezizomycotina</taxon>
        <taxon>Leotiomycetes</taxon>
        <taxon>Helotiales</taxon>
        <taxon>Dermateaceae</taxon>
        <taxon>Coleophoma</taxon>
    </lineage>
</organism>
<dbReference type="PANTHER" id="PTHR24096:SF265">
    <property type="entry name" value="ENZYME, PUTATIVE (AFU_ORTHOLOGUE AFUA_5G14270)-RELATED"/>
    <property type="match status" value="1"/>
</dbReference>
<dbReference type="Pfam" id="PF00501">
    <property type="entry name" value="AMP-binding"/>
    <property type="match status" value="1"/>
</dbReference>
<dbReference type="InterPro" id="IPR000873">
    <property type="entry name" value="AMP-dep_synth/lig_dom"/>
</dbReference>
<accession>A0A3D8RST0</accession>
<evidence type="ECO:0008006" key="6">
    <source>
        <dbReference type="Google" id="ProtNLM"/>
    </source>
</evidence>
<protein>
    <recommendedName>
        <fullName evidence="6">Acetyl-CoA synthetase-like protein</fullName>
    </recommendedName>
</protein>
<dbReference type="SUPFAM" id="SSF56801">
    <property type="entry name" value="Acetyl-CoA synthetase-like"/>
    <property type="match status" value="1"/>
</dbReference>
<dbReference type="PANTHER" id="PTHR24096">
    <property type="entry name" value="LONG-CHAIN-FATTY-ACID--COA LIGASE"/>
    <property type="match status" value="1"/>
</dbReference>
<dbReference type="Proteomes" id="UP000256645">
    <property type="component" value="Unassembled WGS sequence"/>
</dbReference>
<dbReference type="STRING" id="1849047.A0A3D8RST0"/>
<name>A0A3D8RST0_9HELO</name>
<comment type="caution">
    <text evidence="4">The sequence shown here is derived from an EMBL/GenBank/DDBJ whole genome shotgun (WGS) entry which is preliminary data.</text>
</comment>
<dbReference type="FunFam" id="3.30.300.30:FF:000007">
    <property type="entry name" value="4-coumarate--CoA ligase 2"/>
    <property type="match status" value="1"/>
</dbReference>
<evidence type="ECO:0000313" key="5">
    <source>
        <dbReference type="Proteomes" id="UP000256645"/>
    </source>
</evidence>
<proteinExistence type="inferred from homology"/>
<dbReference type="CDD" id="cd05911">
    <property type="entry name" value="Firefly_Luc_like"/>
    <property type="match status" value="1"/>
</dbReference>
<dbReference type="Gene3D" id="3.30.300.30">
    <property type="match status" value="1"/>
</dbReference>
<dbReference type="GO" id="GO:0019748">
    <property type="term" value="P:secondary metabolic process"/>
    <property type="evidence" value="ECO:0007669"/>
    <property type="project" value="TreeGrafter"/>
</dbReference>
<dbReference type="GO" id="GO:0016405">
    <property type="term" value="F:CoA-ligase activity"/>
    <property type="evidence" value="ECO:0007669"/>
    <property type="project" value="TreeGrafter"/>
</dbReference>
<dbReference type="InterPro" id="IPR042099">
    <property type="entry name" value="ANL_N_sf"/>
</dbReference>
<dbReference type="InterPro" id="IPR025110">
    <property type="entry name" value="AMP-bd_C"/>
</dbReference>
<comment type="similarity">
    <text evidence="1">Belongs to the ATP-dependent AMP-binding enzyme family.</text>
</comment>
<dbReference type="EMBL" id="PDLM01000005">
    <property type="protein sequence ID" value="RDW77099.1"/>
    <property type="molecule type" value="Genomic_DNA"/>
</dbReference>
<dbReference type="Gene3D" id="3.40.50.12780">
    <property type="entry name" value="N-terminal domain of ligase-like"/>
    <property type="match status" value="1"/>
</dbReference>
<dbReference type="Pfam" id="PF13193">
    <property type="entry name" value="AMP-binding_C"/>
    <property type="match status" value="1"/>
</dbReference>
<keyword evidence="5" id="KW-1185">Reference proteome</keyword>
<feature type="domain" description="AMP-dependent synthetase/ligase" evidence="2">
    <location>
        <begin position="1"/>
        <end position="312"/>
    </location>
</feature>
<dbReference type="OrthoDB" id="6509636at2759"/>
<evidence type="ECO:0000256" key="1">
    <source>
        <dbReference type="ARBA" id="ARBA00006432"/>
    </source>
</evidence>
<sequence length="468" mass="51769">MAFLGIIAAGMIFTGTNPGYTEYELVHHLKTARVKFLLTEPEFLGTTRAAASKCGIPLSNIRIFNVHKQNVPAGFKSWEELMDHGEQDWVRFNDKKTSSTTTAARLFSSGTTGLPKAASLSHYNFVSQHTLVVECFPKPWETRRLQALPMFHAACVPSAHTSALKAGQEAFVMQRFDLEPFLANIEKYAITDITFVPPIVIAVIMSPITKNYSLKSIRFAQCGAAPLGKGPQGRIQALLAEGATFTQVWGMTETCCIGSMFSYDEDDHTGSIGRFLPNIDVKIIDDEGNDITDYNTPGELTVRGPTVIPEYFDNPTANAQSFDRDGFFKTGDVVYCDKDSKLWYVIDRKKELIKVRGFQVAPPEIEAVLLSHPQIVDAAVIGVVLGQEERDGEAPRAYVVRRPGAEGAKLDEKAVRAWCSARLVKYKDLTGGVCFVDAIPKNASGKILKRVLREEWAKDTLPKEKARL</sequence>
<reference evidence="4 5" key="1">
    <citation type="journal article" date="2018" name="IMA Fungus">
        <title>IMA Genome-F 9: Draft genome sequence of Annulohypoxylon stygium, Aspergillus mulundensis, Berkeleyomyces basicola (syn. Thielaviopsis basicola), Ceratocystis smalleyi, two Cercospora beticola strains, Coleophoma cylindrospora, Fusarium fracticaudum, Phialophora cf. hyalina, and Morchella septimelata.</title>
        <authorList>
            <person name="Wingfield B.D."/>
            <person name="Bills G.F."/>
            <person name="Dong Y."/>
            <person name="Huang W."/>
            <person name="Nel W.J."/>
            <person name="Swalarsk-Parry B.S."/>
            <person name="Vaghefi N."/>
            <person name="Wilken P.M."/>
            <person name="An Z."/>
            <person name="de Beer Z.W."/>
            <person name="De Vos L."/>
            <person name="Chen L."/>
            <person name="Duong T.A."/>
            <person name="Gao Y."/>
            <person name="Hammerbacher A."/>
            <person name="Kikkert J.R."/>
            <person name="Li Y."/>
            <person name="Li H."/>
            <person name="Li K."/>
            <person name="Li Q."/>
            <person name="Liu X."/>
            <person name="Ma X."/>
            <person name="Naidoo K."/>
            <person name="Pethybridge S.J."/>
            <person name="Sun J."/>
            <person name="Steenkamp E.T."/>
            <person name="van der Nest M.A."/>
            <person name="van Wyk S."/>
            <person name="Wingfield M.J."/>
            <person name="Xiong C."/>
            <person name="Yue Q."/>
            <person name="Zhang X."/>
        </authorList>
    </citation>
    <scope>NUCLEOTIDE SEQUENCE [LARGE SCALE GENOMIC DNA]</scope>
    <source>
        <strain evidence="4 5">BP6252</strain>
    </source>
</reference>
<evidence type="ECO:0000259" key="2">
    <source>
        <dbReference type="Pfam" id="PF00501"/>
    </source>
</evidence>
<gene>
    <name evidence="4" type="ORF">BP6252_05152</name>
</gene>
<evidence type="ECO:0000259" key="3">
    <source>
        <dbReference type="Pfam" id="PF13193"/>
    </source>
</evidence>